<keyword evidence="3" id="KW-1185">Reference proteome</keyword>
<accession>A0A813E0P0</accession>
<protein>
    <submittedName>
        <fullName evidence="1">Uncharacterized protein</fullName>
    </submittedName>
</protein>
<evidence type="ECO:0000313" key="3">
    <source>
        <dbReference type="Proteomes" id="UP000654075"/>
    </source>
</evidence>
<reference evidence="1" key="1">
    <citation type="submission" date="2021-02" db="EMBL/GenBank/DDBJ databases">
        <authorList>
            <person name="Dougan E. K."/>
            <person name="Rhodes N."/>
            <person name="Thang M."/>
            <person name="Chan C."/>
        </authorList>
    </citation>
    <scope>NUCLEOTIDE SEQUENCE</scope>
</reference>
<name>A0A813E0P0_POLGL</name>
<sequence>MLLRLAGSATARTQVSDNWNTQERRLRCCFMRRMSEFQPQVFRFEDLSLRFTAAVQRTLLRLCSAARLEQAEYVGIVQGLTGQRVVRIDSDTPAVTMSHRAVCKMQTHFHAVHTLTCDVTSLVAQKQQAHSQT</sequence>
<proteinExistence type="predicted"/>
<evidence type="ECO:0000313" key="2">
    <source>
        <dbReference type="EMBL" id="CAE8629322.1"/>
    </source>
</evidence>
<comment type="caution">
    <text evidence="1">The sequence shown here is derived from an EMBL/GenBank/DDBJ whole genome shotgun (WGS) entry which is preliminary data.</text>
</comment>
<evidence type="ECO:0000313" key="1">
    <source>
        <dbReference type="EMBL" id="CAE8591489.1"/>
    </source>
</evidence>
<dbReference type="AlphaFoldDB" id="A0A813E0P0"/>
<dbReference type="Proteomes" id="UP000654075">
    <property type="component" value="Unassembled WGS sequence"/>
</dbReference>
<organism evidence="1 3">
    <name type="scientific">Polarella glacialis</name>
    <name type="common">Dinoflagellate</name>
    <dbReference type="NCBI Taxonomy" id="89957"/>
    <lineage>
        <taxon>Eukaryota</taxon>
        <taxon>Sar</taxon>
        <taxon>Alveolata</taxon>
        <taxon>Dinophyceae</taxon>
        <taxon>Suessiales</taxon>
        <taxon>Suessiaceae</taxon>
        <taxon>Polarella</taxon>
    </lineage>
</organism>
<dbReference type="EMBL" id="CAJNNV010029628">
    <property type="protein sequence ID" value="CAE8629322.1"/>
    <property type="molecule type" value="Genomic_DNA"/>
</dbReference>
<dbReference type="EMBL" id="CAJNNV010004976">
    <property type="protein sequence ID" value="CAE8591489.1"/>
    <property type="molecule type" value="Genomic_DNA"/>
</dbReference>
<gene>
    <name evidence="1" type="ORF">PGLA1383_LOCUS10159</name>
    <name evidence="2" type="ORF">PGLA1383_LOCUS45832</name>
</gene>